<keyword evidence="3" id="KW-1185">Reference proteome</keyword>
<keyword evidence="1" id="KW-1133">Transmembrane helix</keyword>
<dbReference type="Proteomes" id="UP000181901">
    <property type="component" value="Unassembled WGS sequence"/>
</dbReference>
<keyword evidence="1" id="KW-0472">Membrane</keyword>
<organism evidence="2 3">
    <name type="scientific">Pseudodesulfovibrio hydrargyri</name>
    <dbReference type="NCBI Taxonomy" id="2125990"/>
    <lineage>
        <taxon>Bacteria</taxon>
        <taxon>Pseudomonadati</taxon>
        <taxon>Thermodesulfobacteriota</taxon>
        <taxon>Desulfovibrionia</taxon>
        <taxon>Desulfovibrionales</taxon>
        <taxon>Desulfovibrionaceae</taxon>
    </lineage>
</organism>
<dbReference type="EMBL" id="LKAQ01000001">
    <property type="protein sequence ID" value="OIQ52048.1"/>
    <property type="molecule type" value="Genomic_DNA"/>
</dbReference>
<accession>A0A1J5NB50</accession>
<sequence>MDKAKSFMNLASKLLLIIWGCYLLYDGAIYCIYTMGQVVGSEFSMLISLVSIGGKVLVWLALLGFWLGTMPIPVPVVPAKPGKKRK</sequence>
<reference evidence="2 3" key="1">
    <citation type="submission" date="2015-09" db="EMBL/GenBank/DDBJ databases">
        <title>Genome of Desulfovibrio dechloracetivorans BerOc1, a mercury methylating strain isolated from highly hydrocarbons and metals contaminated coastal sediments.</title>
        <authorList>
            <person name="Goni Urriza M."/>
            <person name="Gassie C."/>
            <person name="Bouchez O."/>
            <person name="Klopp C."/>
            <person name="Ranchou-Peyruse A."/>
            <person name="Remy G."/>
        </authorList>
    </citation>
    <scope>NUCLEOTIDE SEQUENCE [LARGE SCALE GENOMIC DNA]</scope>
    <source>
        <strain evidence="2 3">BerOc1</strain>
    </source>
</reference>
<dbReference type="RefSeq" id="WP_071544150.1">
    <property type="nucleotide sequence ID" value="NZ_LKAQ01000001.1"/>
</dbReference>
<feature type="transmembrane region" description="Helical" evidence="1">
    <location>
        <begin position="12"/>
        <end position="36"/>
    </location>
</feature>
<proteinExistence type="predicted"/>
<evidence type="ECO:0000313" key="2">
    <source>
        <dbReference type="EMBL" id="OIQ52048.1"/>
    </source>
</evidence>
<gene>
    <name evidence="2" type="ORF">BerOc1_00520</name>
</gene>
<protein>
    <submittedName>
        <fullName evidence="2">Uncharacterized protein</fullName>
    </submittedName>
</protein>
<evidence type="ECO:0000313" key="3">
    <source>
        <dbReference type="Proteomes" id="UP000181901"/>
    </source>
</evidence>
<name>A0A1J5NB50_9BACT</name>
<feature type="transmembrane region" description="Helical" evidence="1">
    <location>
        <begin position="56"/>
        <end position="77"/>
    </location>
</feature>
<dbReference type="AlphaFoldDB" id="A0A1J5NB50"/>
<comment type="caution">
    <text evidence="2">The sequence shown here is derived from an EMBL/GenBank/DDBJ whole genome shotgun (WGS) entry which is preliminary data.</text>
</comment>
<keyword evidence="1" id="KW-0812">Transmembrane</keyword>
<evidence type="ECO:0000256" key="1">
    <source>
        <dbReference type="SAM" id="Phobius"/>
    </source>
</evidence>